<dbReference type="RefSeq" id="WP_067654089.1">
    <property type="nucleotide sequence ID" value="NZ_FQXG01000001.1"/>
</dbReference>
<dbReference type="InterPro" id="IPR036259">
    <property type="entry name" value="MFS_trans_sf"/>
</dbReference>
<feature type="transmembrane region" description="Helical" evidence="6">
    <location>
        <begin position="245"/>
        <end position="266"/>
    </location>
</feature>
<feature type="transmembrane region" description="Helical" evidence="6">
    <location>
        <begin position="63"/>
        <end position="80"/>
    </location>
</feature>
<protein>
    <submittedName>
        <fullName evidence="8">Sugar phosphate permease</fullName>
    </submittedName>
</protein>
<accession>A0A1M5MPE3</accession>
<organism evidence="8 9">
    <name type="scientific">Ferrimonas marina</name>
    <dbReference type="NCBI Taxonomy" id="299255"/>
    <lineage>
        <taxon>Bacteria</taxon>
        <taxon>Pseudomonadati</taxon>
        <taxon>Pseudomonadota</taxon>
        <taxon>Gammaproteobacteria</taxon>
        <taxon>Alteromonadales</taxon>
        <taxon>Ferrimonadaceae</taxon>
        <taxon>Ferrimonas</taxon>
    </lineage>
</organism>
<keyword evidence="2 6" id="KW-0812">Transmembrane</keyword>
<evidence type="ECO:0000259" key="7">
    <source>
        <dbReference type="PROSITE" id="PS50850"/>
    </source>
</evidence>
<feature type="transmembrane region" description="Helical" evidence="6">
    <location>
        <begin position="281"/>
        <end position="300"/>
    </location>
</feature>
<proteinExistence type="inferred from homology"/>
<feature type="transmembrane region" description="Helical" evidence="6">
    <location>
        <begin position="92"/>
        <end position="115"/>
    </location>
</feature>
<dbReference type="PROSITE" id="PS50850">
    <property type="entry name" value="MFS"/>
    <property type="match status" value="1"/>
</dbReference>
<feature type="transmembrane region" description="Helical" evidence="6">
    <location>
        <begin position="400"/>
        <end position="418"/>
    </location>
</feature>
<dbReference type="Gene3D" id="1.20.1250.20">
    <property type="entry name" value="MFS general substrate transporter like domains"/>
    <property type="match status" value="2"/>
</dbReference>
<comment type="subcellular location">
    <subcellularLocation>
        <location evidence="1">Membrane</location>
        <topology evidence="1">Multi-pass membrane protein</topology>
    </subcellularLocation>
</comment>
<dbReference type="InterPro" id="IPR011701">
    <property type="entry name" value="MFS"/>
</dbReference>
<evidence type="ECO:0000256" key="4">
    <source>
        <dbReference type="ARBA" id="ARBA00023136"/>
    </source>
</evidence>
<dbReference type="AlphaFoldDB" id="A0A1M5MPE3"/>
<dbReference type="PANTHER" id="PTHR11662">
    <property type="entry name" value="SOLUTE CARRIER FAMILY 17"/>
    <property type="match status" value="1"/>
</dbReference>
<dbReference type="SUPFAM" id="SSF103473">
    <property type="entry name" value="MFS general substrate transporter"/>
    <property type="match status" value="1"/>
</dbReference>
<feature type="transmembrane region" description="Helical" evidence="6">
    <location>
        <begin position="154"/>
        <end position="176"/>
    </location>
</feature>
<evidence type="ECO:0000256" key="3">
    <source>
        <dbReference type="ARBA" id="ARBA00022989"/>
    </source>
</evidence>
<dbReference type="Proteomes" id="UP000184268">
    <property type="component" value="Unassembled WGS sequence"/>
</dbReference>
<evidence type="ECO:0000256" key="2">
    <source>
        <dbReference type="ARBA" id="ARBA00022692"/>
    </source>
</evidence>
<keyword evidence="4 6" id="KW-0472">Membrane</keyword>
<keyword evidence="3 6" id="KW-1133">Transmembrane helix</keyword>
<evidence type="ECO:0000313" key="9">
    <source>
        <dbReference type="Proteomes" id="UP000184268"/>
    </source>
</evidence>
<name>A0A1M5MPE3_9GAMM</name>
<feature type="transmembrane region" description="Helical" evidence="6">
    <location>
        <begin position="312"/>
        <end position="328"/>
    </location>
</feature>
<dbReference type="EMBL" id="FQXG01000001">
    <property type="protein sequence ID" value="SHG79105.1"/>
    <property type="molecule type" value="Genomic_DNA"/>
</dbReference>
<dbReference type="InterPro" id="IPR050382">
    <property type="entry name" value="MFS_Na/Anion_cotransporter"/>
</dbReference>
<comment type="similarity">
    <text evidence="5">Belongs to the major facilitator superfamily. Phthalate permease family.</text>
</comment>
<feature type="transmembrane region" description="Helical" evidence="6">
    <location>
        <begin position="334"/>
        <end position="353"/>
    </location>
</feature>
<evidence type="ECO:0000256" key="1">
    <source>
        <dbReference type="ARBA" id="ARBA00004141"/>
    </source>
</evidence>
<dbReference type="GO" id="GO:0016020">
    <property type="term" value="C:membrane"/>
    <property type="evidence" value="ECO:0007669"/>
    <property type="project" value="UniProtKB-SubCell"/>
</dbReference>
<dbReference type="OrthoDB" id="4474610at2"/>
<dbReference type="GO" id="GO:0022857">
    <property type="term" value="F:transmembrane transporter activity"/>
    <property type="evidence" value="ECO:0007669"/>
    <property type="project" value="InterPro"/>
</dbReference>
<sequence length="423" mass="46674">MEQLASARSRQWLQLGQRWRMAWVLGISVFIGYLDRLNISFAVPLLADEMGWTSAQTQEYGSLLMSLFYVGYGLGNLFLTPVASRFGPRKSLLVIVLLWSLFTAMGAMLSQWLLVFAASRILLGLAEGPHFPMMSALTKRWFPPNERARANSCWIAGLFLAMLAAPMLFVPLMNAFGWRSGFYVLAILGALITWPLIYWLVKDNPRQCHRTDNDERRHIETGLQAEQTLTEDGQRWHQLLRNPTFALLLLGGMLNNIVGLGLVSWLPTYFTEQKGILYNELSWLIPLPFIFSLVGVAIWSQLGDRSNRRSQLAGLGYFIAAIAIYVALSADSLWLTVVGFCSATASISAFTAAEFSLVQRVLPPSSVANGVGLYNGLSTMVGGGLGPVIVAPIIGDGGGTAVVSVVALINSALFLLLYRRLRY</sequence>
<keyword evidence="9" id="KW-1185">Reference proteome</keyword>
<feature type="transmembrane region" description="Helical" evidence="6">
    <location>
        <begin position="373"/>
        <end position="394"/>
    </location>
</feature>
<evidence type="ECO:0000313" key="8">
    <source>
        <dbReference type="EMBL" id="SHG79105.1"/>
    </source>
</evidence>
<dbReference type="Pfam" id="PF07690">
    <property type="entry name" value="MFS_1"/>
    <property type="match status" value="1"/>
</dbReference>
<feature type="transmembrane region" description="Helical" evidence="6">
    <location>
        <begin position="182"/>
        <end position="201"/>
    </location>
</feature>
<gene>
    <name evidence="8" type="ORF">SAMN02745129_0721</name>
</gene>
<dbReference type="PANTHER" id="PTHR11662:SF399">
    <property type="entry name" value="FI19708P1-RELATED"/>
    <property type="match status" value="1"/>
</dbReference>
<evidence type="ECO:0000256" key="6">
    <source>
        <dbReference type="SAM" id="Phobius"/>
    </source>
</evidence>
<dbReference type="STRING" id="299255.SAMN02745129_0721"/>
<reference evidence="8 9" key="1">
    <citation type="submission" date="2016-11" db="EMBL/GenBank/DDBJ databases">
        <authorList>
            <person name="Jaros S."/>
            <person name="Januszkiewicz K."/>
            <person name="Wedrychowicz H."/>
        </authorList>
    </citation>
    <scope>NUCLEOTIDE SEQUENCE [LARGE SCALE GENOMIC DNA]</scope>
    <source>
        <strain evidence="8 9">DSM 16917</strain>
    </source>
</reference>
<dbReference type="InterPro" id="IPR020846">
    <property type="entry name" value="MFS_dom"/>
</dbReference>
<evidence type="ECO:0000256" key="5">
    <source>
        <dbReference type="ARBA" id="ARBA00038514"/>
    </source>
</evidence>
<feature type="domain" description="Major facilitator superfamily (MFS) profile" evidence="7">
    <location>
        <begin position="21"/>
        <end position="422"/>
    </location>
</feature>